<dbReference type="Pfam" id="PF01541">
    <property type="entry name" value="GIY-YIG"/>
    <property type="match status" value="1"/>
</dbReference>
<dbReference type="PROSITE" id="PS50164">
    <property type="entry name" value="GIY_YIG"/>
    <property type="match status" value="1"/>
</dbReference>
<dbReference type="OrthoDB" id="9807770at2"/>
<proteinExistence type="inferred from homology"/>
<dbReference type="RefSeq" id="WP_044666040.1">
    <property type="nucleotide sequence ID" value="NZ_CDRZ01000278.1"/>
</dbReference>
<dbReference type="InterPro" id="IPR050190">
    <property type="entry name" value="UPF0213_domain"/>
</dbReference>
<dbReference type="InterPro" id="IPR000305">
    <property type="entry name" value="GIY-YIG_endonuc"/>
</dbReference>
<sequence>MHYYVYILKCKDGTLYTGWTNDLEARLTAHREGRGAKYTRGRRPLELVYTEELPSKSEAAKREYQIKRMARRQKELLIDS</sequence>
<accession>A0A0B7MI34</accession>
<dbReference type="CDD" id="cd10456">
    <property type="entry name" value="GIY-YIG_UPF0213"/>
    <property type="match status" value="1"/>
</dbReference>
<dbReference type="Proteomes" id="UP000046155">
    <property type="component" value="Unassembled WGS sequence"/>
</dbReference>
<dbReference type="PANTHER" id="PTHR34477:SF1">
    <property type="entry name" value="UPF0213 PROTEIN YHBQ"/>
    <property type="match status" value="1"/>
</dbReference>
<evidence type="ECO:0000256" key="1">
    <source>
        <dbReference type="ARBA" id="ARBA00007435"/>
    </source>
</evidence>
<protein>
    <recommendedName>
        <fullName evidence="2">GIY-YIG domain-containing protein</fullName>
    </recommendedName>
</protein>
<keyword evidence="4" id="KW-1185">Reference proteome</keyword>
<dbReference type="InterPro" id="IPR035901">
    <property type="entry name" value="GIY-YIG_endonuc_sf"/>
</dbReference>
<dbReference type="AlphaFoldDB" id="A0A0B7MI34"/>
<reference evidence="4" key="1">
    <citation type="submission" date="2015-01" db="EMBL/GenBank/DDBJ databases">
        <authorList>
            <person name="Manzoor Shahid"/>
            <person name="Zubair Saima"/>
        </authorList>
    </citation>
    <scope>NUCLEOTIDE SEQUENCE [LARGE SCALE GENOMIC DNA]</scope>
    <source>
        <strain evidence="4">Sp3</strain>
    </source>
</reference>
<feature type="domain" description="GIY-YIG" evidence="2">
    <location>
        <begin position="1"/>
        <end position="76"/>
    </location>
</feature>
<organism evidence="3 4">
    <name type="scientific">Syntrophaceticus schinkii</name>
    <dbReference type="NCBI Taxonomy" id="499207"/>
    <lineage>
        <taxon>Bacteria</taxon>
        <taxon>Bacillati</taxon>
        <taxon>Bacillota</taxon>
        <taxon>Clostridia</taxon>
        <taxon>Thermoanaerobacterales</taxon>
        <taxon>Thermoanaerobacterales Family III. Incertae Sedis</taxon>
        <taxon>Syntrophaceticus</taxon>
    </lineage>
</organism>
<comment type="similarity">
    <text evidence="1">Belongs to the UPF0213 family.</text>
</comment>
<evidence type="ECO:0000313" key="4">
    <source>
        <dbReference type="Proteomes" id="UP000046155"/>
    </source>
</evidence>
<gene>
    <name evidence="3" type="ORF">SSCH_780012</name>
</gene>
<dbReference type="PANTHER" id="PTHR34477">
    <property type="entry name" value="UPF0213 PROTEIN YHBQ"/>
    <property type="match status" value="1"/>
</dbReference>
<evidence type="ECO:0000259" key="2">
    <source>
        <dbReference type="PROSITE" id="PS50164"/>
    </source>
</evidence>
<dbReference type="SUPFAM" id="SSF82771">
    <property type="entry name" value="GIY-YIG endonuclease"/>
    <property type="match status" value="1"/>
</dbReference>
<evidence type="ECO:0000313" key="3">
    <source>
        <dbReference type="EMBL" id="CEO90254.1"/>
    </source>
</evidence>
<dbReference type="Gene3D" id="3.40.1440.10">
    <property type="entry name" value="GIY-YIG endonuclease"/>
    <property type="match status" value="1"/>
</dbReference>
<name>A0A0B7MI34_9FIRM</name>
<dbReference type="EMBL" id="CDRZ01000278">
    <property type="protein sequence ID" value="CEO90254.1"/>
    <property type="molecule type" value="Genomic_DNA"/>
</dbReference>